<comment type="caution">
    <text evidence="2">The sequence shown here is derived from an EMBL/GenBank/DDBJ whole genome shotgun (WGS) entry which is preliminary data.</text>
</comment>
<dbReference type="EMBL" id="JADCKC010000002">
    <property type="protein sequence ID" value="MBE5037359.1"/>
    <property type="molecule type" value="Genomic_DNA"/>
</dbReference>
<proteinExistence type="predicted"/>
<keyword evidence="1" id="KW-0812">Transmembrane</keyword>
<reference evidence="2 3" key="1">
    <citation type="submission" date="2020-10" db="EMBL/GenBank/DDBJ databases">
        <title>ChiBAC.</title>
        <authorList>
            <person name="Zenner C."/>
            <person name="Hitch T.C.A."/>
            <person name="Clavel T."/>
        </authorList>
    </citation>
    <scope>NUCLEOTIDE SEQUENCE [LARGE SCALE GENOMIC DNA]</scope>
    <source>
        <strain evidence="2 3">DSM 109015</strain>
    </source>
</reference>
<evidence type="ECO:0000313" key="2">
    <source>
        <dbReference type="EMBL" id="MBE5037359.1"/>
    </source>
</evidence>
<feature type="transmembrane region" description="Helical" evidence="1">
    <location>
        <begin position="110"/>
        <end position="132"/>
    </location>
</feature>
<accession>A0ABR9R2M0</accession>
<name>A0ABR9R2M0_9FIRM</name>
<protein>
    <submittedName>
        <fullName evidence="2">DUF3169 family protein</fullName>
    </submittedName>
</protein>
<evidence type="ECO:0000256" key="1">
    <source>
        <dbReference type="SAM" id="Phobius"/>
    </source>
</evidence>
<organism evidence="2 3">
    <name type="scientific">Gemmiger gallinarum</name>
    <dbReference type="NCBI Taxonomy" id="2779354"/>
    <lineage>
        <taxon>Bacteria</taxon>
        <taxon>Bacillati</taxon>
        <taxon>Bacillota</taxon>
        <taxon>Clostridia</taxon>
        <taxon>Eubacteriales</taxon>
        <taxon>Gemmiger</taxon>
    </lineage>
</organism>
<feature type="transmembrane region" description="Helical" evidence="1">
    <location>
        <begin position="138"/>
        <end position="158"/>
    </location>
</feature>
<evidence type="ECO:0000313" key="3">
    <source>
        <dbReference type="Proteomes" id="UP000768567"/>
    </source>
</evidence>
<dbReference type="Proteomes" id="UP000768567">
    <property type="component" value="Unassembled WGS sequence"/>
</dbReference>
<keyword evidence="1" id="KW-1133">Transmembrane helix</keyword>
<sequence length="265" mass="29298">MKQPNMQDPVARDNRKNWPKFVAVLIVALFAGGALGTAVTWIMENPSRDEIIRHLGVALGTCSPWAVLCALLFWAGSMVCYRRGKAAFASWDGEDEDALEPAEHLLSWSILWATASQFFAFAVFSVVVSLIPLGYADYIALLAAIVGLLAVTFLVLFTQQRVVDLTRRINPEKQGSVYDFKFQKKWLASCDEAERQRIGQAAYSSFLVTSRTSMIVWIAMVLVNLYLPIGPLPVLAALIPWGVGQISYLAACLKMERSHAAPSKE</sequence>
<gene>
    <name evidence="2" type="ORF">INF35_06155</name>
</gene>
<keyword evidence="3" id="KW-1185">Reference proteome</keyword>
<keyword evidence="1" id="KW-0472">Membrane</keyword>
<feature type="transmembrane region" description="Helical" evidence="1">
    <location>
        <begin position="21"/>
        <end position="43"/>
    </location>
</feature>
<feature type="transmembrane region" description="Helical" evidence="1">
    <location>
        <begin position="55"/>
        <end position="75"/>
    </location>
</feature>
<dbReference type="RefSeq" id="WP_193500650.1">
    <property type="nucleotide sequence ID" value="NZ_JADCKC010000002.1"/>
</dbReference>